<evidence type="ECO:0000256" key="6">
    <source>
        <dbReference type="SAM" id="MobiDB-lite"/>
    </source>
</evidence>
<reference evidence="8" key="1">
    <citation type="submission" date="2023-01" db="EMBL/GenBank/DDBJ databases">
        <title>Exophiala dermititidis isolated from Cystic Fibrosis Patient.</title>
        <authorList>
            <person name="Kurbessoian T."/>
            <person name="Crocker A."/>
            <person name="Murante D."/>
            <person name="Hogan D.A."/>
            <person name="Stajich J.E."/>
        </authorList>
    </citation>
    <scope>NUCLEOTIDE SEQUENCE</scope>
    <source>
        <strain evidence="8">Ex8</strain>
    </source>
</reference>
<dbReference type="EMBL" id="JAJGCB010000014">
    <property type="protein sequence ID" value="KAJ8989467.1"/>
    <property type="molecule type" value="Genomic_DNA"/>
</dbReference>
<evidence type="ECO:0000313" key="8">
    <source>
        <dbReference type="EMBL" id="KAJ8989467.1"/>
    </source>
</evidence>
<dbReference type="PANTHER" id="PTHR31394">
    <property type="entry name" value="TRANSMEMBRANE PROTEIN 199"/>
    <property type="match status" value="1"/>
</dbReference>
<feature type="compositionally biased region" description="Basic and acidic residues" evidence="6">
    <location>
        <begin position="265"/>
        <end position="278"/>
    </location>
</feature>
<dbReference type="AlphaFoldDB" id="A0AAN6EQ42"/>
<proteinExistence type="predicted"/>
<protein>
    <recommendedName>
        <fullName evidence="10">Endoplasmic reticulum-based factor for assembly of V-ATPase-domain-containing protein</fullName>
    </recommendedName>
</protein>
<evidence type="ECO:0000256" key="1">
    <source>
        <dbReference type="ARBA" id="ARBA00004477"/>
    </source>
</evidence>
<evidence type="ECO:0008006" key="10">
    <source>
        <dbReference type="Google" id="ProtNLM"/>
    </source>
</evidence>
<dbReference type="GO" id="GO:0070072">
    <property type="term" value="P:vacuolar proton-transporting V-type ATPase complex assembly"/>
    <property type="evidence" value="ECO:0007669"/>
    <property type="project" value="InterPro"/>
</dbReference>
<evidence type="ECO:0000256" key="2">
    <source>
        <dbReference type="ARBA" id="ARBA00022692"/>
    </source>
</evidence>
<dbReference type="Proteomes" id="UP001161757">
    <property type="component" value="Unassembled WGS sequence"/>
</dbReference>
<accession>A0AAN6EQ42</accession>
<keyword evidence="5 7" id="KW-0472">Membrane</keyword>
<comment type="subcellular location">
    <subcellularLocation>
        <location evidence="1">Endoplasmic reticulum membrane</location>
        <topology evidence="1">Multi-pass membrane protein</topology>
    </subcellularLocation>
</comment>
<feature type="region of interest" description="Disordered" evidence="6">
    <location>
        <begin position="247"/>
        <end position="278"/>
    </location>
</feature>
<feature type="compositionally biased region" description="Low complexity" evidence="6">
    <location>
        <begin position="17"/>
        <end position="26"/>
    </location>
</feature>
<dbReference type="InterPro" id="IPR021013">
    <property type="entry name" value="ATPase_Vma12"/>
</dbReference>
<feature type="region of interest" description="Disordered" evidence="6">
    <location>
        <begin position="17"/>
        <end position="36"/>
    </location>
</feature>
<dbReference type="GO" id="GO:0005789">
    <property type="term" value="C:endoplasmic reticulum membrane"/>
    <property type="evidence" value="ECO:0007669"/>
    <property type="project" value="UniProtKB-SubCell"/>
</dbReference>
<feature type="region of interest" description="Disordered" evidence="6">
    <location>
        <begin position="51"/>
        <end position="76"/>
    </location>
</feature>
<dbReference type="PANTHER" id="PTHR31394:SF1">
    <property type="entry name" value="TRANSMEMBRANE PROTEIN 199"/>
    <property type="match status" value="1"/>
</dbReference>
<keyword evidence="4 7" id="KW-1133">Transmembrane helix</keyword>
<sequence length="278" mass="30939">MVLLIATPRILDAISSLSPSERSSLPSPLPTTPGSPIEHASIIALARLLSRSHSQTSQTSTHLNHGPPTPTAPNNLSLNTLLRGAHVYIPPPPPKPQPSPEYMALMARLRKDQERREYAALVSRQKHSDVLAEDDEDEDATKDDISPSLVLNILLSVVMCACAMFYLTRWWGNDGLRVLVSLFSGIIVGVSEVTVYAGYLRKVRLSKHKERAKREKKVFIGEYRGGEEKDSNSESLLPSSAAAEKEEIWGRGVNGGMRRRLRDKWKKEQEQEQKQQAS</sequence>
<feature type="transmembrane region" description="Helical" evidence="7">
    <location>
        <begin position="149"/>
        <end position="167"/>
    </location>
</feature>
<evidence type="ECO:0000256" key="3">
    <source>
        <dbReference type="ARBA" id="ARBA00022824"/>
    </source>
</evidence>
<feature type="compositionally biased region" description="Low complexity" evidence="6">
    <location>
        <begin position="51"/>
        <end position="63"/>
    </location>
</feature>
<feature type="transmembrane region" description="Helical" evidence="7">
    <location>
        <begin position="179"/>
        <end position="199"/>
    </location>
</feature>
<evidence type="ECO:0000313" key="9">
    <source>
        <dbReference type="Proteomes" id="UP001161757"/>
    </source>
</evidence>
<dbReference type="Pfam" id="PF11712">
    <property type="entry name" value="Vma12"/>
    <property type="match status" value="1"/>
</dbReference>
<comment type="caution">
    <text evidence="8">The sequence shown here is derived from an EMBL/GenBank/DDBJ whole genome shotgun (WGS) entry which is preliminary data.</text>
</comment>
<evidence type="ECO:0000256" key="4">
    <source>
        <dbReference type="ARBA" id="ARBA00022989"/>
    </source>
</evidence>
<evidence type="ECO:0000256" key="7">
    <source>
        <dbReference type="SAM" id="Phobius"/>
    </source>
</evidence>
<keyword evidence="2 7" id="KW-0812">Transmembrane</keyword>
<keyword evidence="3" id="KW-0256">Endoplasmic reticulum</keyword>
<gene>
    <name evidence="8" type="ORF">HRR80_006703</name>
</gene>
<evidence type="ECO:0000256" key="5">
    <source>
        <dbReference type="ARBA" id="ARBA00023136"/>
    </source>
</evidence>
<organism evidence="8 9">
    <name type="scientific">Exophiala dermatitidis</name>
    <name type="common">Black yeast-like fungus</name>
    <name type="synonym">Wangiella dermatitidis</name>
    <dbReference type="NCBI Taxonomy" id="5970"/>
    <lineage>
        <taxon>Eukaryota</taxon>
        <taxon>Fungi</taxon>
        <taxon>Dikarya</taxon>
        <taxon>Ascomycota</taxon>
        <taxon>Pezizomycotina</taxon>
        <taxon>Eurotiomycetes</taxon>
        <taxon>Chaetothyriomycetidae</taxon>
        <taxon>Chaetothyriales</taxon>
        <taxon>Herpotrichiellaceae</taxon>
        <taxon>Exophiala</taxon>
    </lineage>
</organism>
<name>A0AAN6EQ42_EXODE</name>